<dbReference type="SMART" id="SM00717">
    <property type="entry name" value="SANT"/>
    <property type="match status" value="1"/>
</dbReference>
<dbReference type="Gene3D" id="1.20.120.850">
    <property type="entry name" value="SWI2/SNF2 ATPases, N-terminal domain"/>
    <property type="match status" value="1"/>
</dbReference>
<feature type="region of interest" description="Disordered" evidence="12">
    <location>
        <begin position="1685"/>
        <end position="1735"/>
    </location>
</feature>
<evidence type="ECO:0000259" key="16">
    <source>
        <dbReference type="PROSITE" id="PS51204"/>
    </source>
</evidence>
<dbReference type="OrthoDB" id="372624at2759"/>
<dbReference type="CDD" id="cd18003">
    <property type="entry name" value="DEXQc_SRCAP"/>
    <property type="match status" value="1"/>
</dbReference>
<feature type="compositionally biased region" description="Basic and acidic residues" evidence="12">
    <location>
        <begin position="1123"/>
        <end position="1155"/>
    </location>
</feature>
<feature type="region of interest" description="Disordered" evidence="12">
    <location>
        <begin position="1066"/>
        <end position="1251"/>
    </location>
</feature>
<feature type="compositionally biased region" description="Acidic residues" evidence="12">
    <location>
        <begin position="2125"/>
        <end position="2147"/>
    </location>
</feature>
<feature type="domain" description="Myb-like" evidence="13">
    <location>
        <begin position="2498"/>
        <end position="2559"/>
    </location>
</feature>
<feature type="compositionally biased region" description="Low complexity" evidence="12">
    <location>
        <begin position="1716"/>
        <end position="1735"/>
    </location>
</feature>
<dbReference type="Pfam" id="PF00271">
    <property type="entry name" value="Helicase_C"/>
    <property type="match status" value="1"/>
</dbReference>
<feature type="compositionally biased region" description="Low complexity" evidence="12">
    <location>
        <begin position="3709"/>
        <end position="3718"/>
    </location>
</feature>
<evidence type="ECO:0000259" key="13">
    <source>
        <dbReference type="PROSITE" id="PS50090"/>
    </source>
</evidence>
<feature type="compositionally biased region" description="Basic and acidic residues" evidence="12">
    <location>
        <begin position="1067"/>
        <end position="1078"/>
    </location>
</feature>
<dbReference type="GO" id="GO:0000812">
    <property type="term" value="C:Swr1 complex"/>
    <property type="evidence" value="ECO:0000318"/>
    <property type="project" value="GO_Central"/>
</dbReference>
<dbReference type="PROSITE" id="PS51194">
    <property type="entry name" value="HELICASE_CTER"/>
    <property type="match status" value="1"/>
</dbReference>
<accession>A0A1Y1I1U2</accession>
<evidence type="ECO:0000313" key="17">
    <source>
        <dbReference type="EMBL" id="GAQ84884.1"/>
    </source>
</evidence>
<evidence type="ECO:0000256" key="6">
    <source>
        <dbReference type="ARBA" id="ARBA00022806"/>
    </source>
</evidence>
<feature type="region of interest" description="Disordered" evidence="12">
    <location>
        <begin position="2291"/>
        <end position="2420"/>
    </location>
</feature>
<dbReference type="SMART" id="SM00573">
    <property type="entry name" value="HSA"/>
    <property type="match status" value="1"/>
</dbReference>
<evidence type="ECO:0000256" key="9">
    <source>
        <dbReference type="ARBA" id="ARBA00023125"/>
    </source>
</evidence>
<gene>
    <name evidence="17" type="ORF">KFL_002100140</name>
</gene>
<feature type="compositionally biased region" description="Polar residues" evidence="12">
    <location>
        <begin position="3609"/>
        <end position="3620"/>
    </location>
</feature>
<feature type="compositionally biased region" description="Low complexity" evidence="12">
    <location>
        <begin position="2840"/>
        <end position="2853"/>
    </location>
</feature>
<dbReference type="InterPro" id="IPR000330">
    <property type="entry name" value="SNF2_N"/>
</dbReference>
<dbReference type="SMART" id="SM00487">
    <property type="entry name" value="DEXDc"/>
    <property type="match status" value="1"/>
</dbReference>
<feature type="compositionally biased region" description="Gly residues" evidence="12">
    <location>
        <begin position="314"/>
        <end position="331"/>
    </location>
</feature>
<feature type="compositionally biased region" description="Polar residues" evidence="12">
    <location>
        <begin position="2725"/>
        <end position="2736"/>
    </location>
</feature>
<feature type="compositionally biased region" description="Basic and acidic residues" evidence="12">
    <location>
        <begin position="350"/>
        <end position="360"/>
    </location>
</feature>
<feature type="region of interest" description="Disordered" evidence="12">
    <location>
        <begin position="819"/>
        <end position="1039"/>
    </location>
</feature>
<dbReference type="InterPro" id="IPR049730">
    <property type="entry name" value="SNF2/RAD54-like_C"/>
</dbReference>
<feature type="compositionally biased region" description="Pro residues" evidence="12">
    <location>
        <begin position="3840"/>
        <end position="3854"/>
    </location>
</feature>
<feature type="compositionally biased region" description="Basic and acidic residues" evidence="12">
    <location>
        <begin position="391"/>
        <end position="404"/>
    </location>
</feature>
<keyword evidence="8" id="KW-0156">Chromatin regulator</keyword>
<dbReference type="EC" id="3.6.4.12" evidence="3"/>
<dbReference type="GO" id="GO:0016887">
    <property type="term" value="F:ATP hydrolysis activity"/>
    <property type="evidence" value="ECO:0000318"/>
    <property type="project" value="GO_Central"/>
</dbReference>
<keyword evidence="7" id="KW-0067">ATP-binding</keyword>
<dbReference type="GO" id="GO:0003677">
    <property type="term" value="F:DNA binding"/>
    <property type="evidence" value="ECO:0007669"/>
    <property type="project" value="UniProtKB-KW"/>
</dbReference>
<feature type="compositionally biased region" description="Basic and acidic residues" evidence="12">
    <location>
        <begin position="237"/>
        <end position="258"/>
    </location>
</feature>
<dbReference type="Proteomes" id="UP000054558">
    <property type="component" value="Unassembled WGS sequence"/>
</dbReference>
<proteinExistence type="inferred from homology"/>
<evidence type="ECO:0000256" key="2">
    <source>
        <dbReference type="ARBA" id="ARBA00009220"/>
    </source>
</evidence>
<feature type="compositionally biased region" description="Basic and acidic residues" evidence="12">
    <location>
        <begin position="3480"/>
        <end position="3490"/>
    </location>
</feature>
<feature type="compositionally biased region" description="Basic and acidic residues" evidence="12">
    <location>
        <begin position="3024"/>
        <end position="3033"/>
    </location>
</feature>
<dbReference type="FunFam" id="3.40.50.300:FF:000655">
    <property type="entry name" value="Protein PHOTOPERIOD-INDEPENDENT EARLY FLOWERING 1"/>
    <property type="match status" value="1"/>
</dbReference>
<feature type="compositionally biased region" description="Polar residues" evidence="12">
    <location>
        <begin position="3768"/>
        <end position="3779"/>
    </location>
</feature>
<comment type="subcellular location">
    <subcellularLocation>
        <location evidence="1">Nucleus</location>
    </subcellularLocation>
</comment>
<keyword evidence="5" id="KW-0378">Hydrolase</keyword>
<feature type="compositionally biased region" description="Basic and acidic residues" evidence="12">
    <location>
        <begin position="833"/>
        <end position="842"/>
    </location>
</feature>
<dbReference type="SMART" id="SM00490">
    <property type="entry name" value="HELICc"/>
    <property type="match status" value="1"/>
</dbReference>
<feature type="compositionally biased region" description="Basic and acidic residues" evidence="12">
    <location>
        <begin position="2291"/>
        <end position="2311"/>
    </location>
</feature>
<dbReference type="InterPro" id="IPR014001">
    <property type="entry name" value="Helicase_ATP-bd"/>
</dbReference>
<feature type="compositionally biased region" description="Polar residues" evidence="12">
    <location>
        <begin position="2392"/>
        <end position="2404"/>
    </location>
</feature>
<feature type="compositionally biased region" description="Basic and acidic residues" evidence="12">
    <location>
        <begin position="876"/>
        <end position="887"/>
    </location>
</feature>
<feature type="region of interest" description="Disordered" evidence="12">
    <location>
        <begin position="3345"/>
        <end position="3902"/>
    </location>
</feature>
<name>A0A1Y1I1U2_KLENI</name>
<comment type="similarity">
    <text evidence="2">Belongs to the SNF2/RAD54 helicase family. SWR1 subfamily.</text>
</comment>
<feature type="compositionally biased region" description="Basic and acidic residues" evidence="12">
    <location>
        <begin position="203"/>
        <end position="214"/>
    </location>
</feature>
<evidence type="ECO:0000259" key="15">
    <source>
        <dbReference type="PROSITE" id="PS51194"/>
    </source>
</evidence>
<comment type="catalytic activity">
    <reaction evidence="11">
        <text>ATP + H2O = ADP + phosphate + H(+)</text>
        <dbReference type="Rhea" id="RHEA:13065"/>
        <dbReference type="ChEBI" id="CHEBI:15377"/>
        <dbReference type="ChEBI" id="CHEBI:15378"/>
        <dbReference type="ChEBI" id="CHEBI:30616"/>
        <dbReference type="ChEBI" id="CHEBI:43474"/>
        <dbReference type="ChEBI" id="CHEBI:456216"/>
        <dbReference type="EC" id="3.6.4.12"/>
    </reaction>
</comment>
<feature type="region of interest" description="Disordered" evidence="12">
    <location>
        <begin position="2562"/>
        <end position="2700"/>
    </location>
</feature>
<dbReference type="InterPro" id="IPR050520">
    <property type="entry name" value="INO80/SWR1_helicase"/>
</dbReference>
<feature type="compositionally biased region" description="Basic and acidic residues" evidence="12">
    <location>
        <begin position="420"/>
        <end position="442"/>
    </location>
</feature>
<feature type="region of interest" description="Disordered" evidence="12">
    <location>
        <begin position="2122"/>
        <end position="2162"/>
    </location>
</feature>
<dbReference type="Gene3D" id="3.40.50.300">
    <property type="entry name" value="P-loop containing nucleotide triphosphate hydrolases"/>
    <property type="match status" value="1"/>
</dbReference>
<feature type="region of interest" description="Disordered" evidence="12">
    <location>
        <begin position="665"/>
        <end position="791"/>
    </location>
</feature>
<dbReference type="PROSITE" id="PS51192">
    <property type="entry name" value="HELICASE_ATP_BIND_1"/>
    <property type="match status" value="1"/>
</dbReference>
<feature type="region of interest" description="Disordered" evidence="12">
    <location>
        <begin position="2811"/>
        <end position="2898"/>
    </location>
</feature>
<dbReference type="GO" id="GO:0042393">
    <property type="term" value="F:histone binding"/>
    <property type="evidence" value="ECO:0000318"/>
    <property type="project" value="GO_Central"/>
</dbReference>
<evidence type="ECO:0000256" key="5">
    <source>
        <dbReference type="ARBA" id="ARBA00022801"/>
    </source>
</evidence>
<feature type="region of interest" description="Disordered" evidence="12">
    <location>
        <begin position="3124"/>
        <end position="3154"/>
    </location>
</feature>
<dbReference type="Gene3D" id="1.10.10.60">
    <property type="entry name" value="Homeodomain-like"/>
    <property type="match status" value="1"/>
</dbReference>
<feature type="compositionally biased region" description="Low complexity" evidence="12">
    <location>
        <begin position="3141"/>
        <end position="3151"/>
    </location>
</feature>
<keyword evidence="10" id="KW-0539">Nucleus</keyword>
<organism evidence="17 18">
    <name type="scientific">Klebsormidium nitens</name>
    <name type="common">Green alga</name>
    <name type="synonym">Ulothrix nitens</name>
    <dbReference type="NCBI Taxonomy" id="105231"/>
    <lineage>
        <taxon>Eukaryota</taxon>
        <taxon>Viridiplantae</taxon>
        <taxon>Streptophyta</taxon>
        <taxon>Klebsormidiophyceae</taxon>
        <taxon>Klebsormidiales</taxon>
        <taxon>Klebsormidiaceae</taxon>
        <taxon>Klebsormidium</taxon>
    </lineage>
</organism>
<feature type="compositionally biased region" description="Basic and acidic residues" evidence="12">
    <location>
        <begin position="2318"/>
        <end position="2347"/>
    </location>
</feature>
<keyword evidence="6" id="KW-0347">Helicase</keyword>
<evidence type="ECO:0000256" key="12">
    <source>
        <dbReference type="SAM" id="MobiDB-lite"/>
    </source>
</evidence>
<feature type="compositionally biased region" description="Polar residues" evidence="12">
    <location>
        <begin position="3655"/>
        <end position="3664"/>
    </location>
</feature>
<dbReference type="GO" id="GO:0005524">
    <property type="term" value="F:ATP binding"/>
    <property type="evidence" value="ECO:0007669"/>
    <property type="project" value="UniProtKB-KW"/>
</dbReference>
<dbReference type="PANTHER" id="PTHR45685">
    <property type="entry name" value="HELICASE SRCAP-RELATED"/>
    <property type="match status" value="1"/>
</dbReference>
<dbReference type="PANTHER" id="PTHR45685:SF1">
    <property type="entry name" value="HELICASE SRCAP"/>
    <property type="match status" value="1"/>
</dbReference>
<feature type="region of interest" description="Disordered" evidence="12">
    <location>
        <begin position="1"/>
        <end position="474"/>
    </location>
</feature>
<evidence type="ECO:0000256" key="8">
    <source>
        <dbReference type="ARBA" id="ARBA00022853"/>
    </source>
</evidence>
<feature type="compositionally biased region" description="Basic and acidic residues" evidence="12">
    <location>
        <begin position="3389"/>
        <end position="3399"/>
    </location>
</feature>
<keyword evidence="4" id="KW-0547">Nucleotide-binding</keyword>
<dbReference type="InterPro" id="IPR001650">
    <property type="entry name" value="Helicase_C-like"/>
</dbReference>
<feature type="compositionally biased region" description="Pro residues" evidence="12">
    <location>
        <begin position="3719"/>
        <end position="3745"/>
    </location>
</feature>
<protein>
    <recommendedName>
        <fullName evidence="3">DNA helicase</fullName>
        <ecNumber evidence="3">3.6.4.12</ecNumber>
    </recommendedName>
</protein>
<feature type="region of interest" description="Disordered" evidence="12">
    <location>
        <begin position="2073"/>
        <end position="2101"/>
    </location>
</feature>
<dbReference type="InterPro" id="IPR038718">
    <property type="entry name" value="SNF2-like_sf"/>
</dbReference>
<feature type="compositionally biased region" description="Low complexity" evidence="12">
    <location>
        <begin position="3077"/>
        <end position="3087"/>
    </location>
</feature>
<feature type="compositionally biased region" description="Low complexity" evidence="12">
    <location>
        <begin position="100"/>
        <end position="113"/>
    </location>
</feature>
<dbReference type="OMA" id="SACEDEW"/>
<feature type="compositionally biased region" description="Polar residues" evidence="12">
    <location>
        <begin position="1"/>
        <end position="10"/>
    </location>
</feature>
<dbReference type="Pfam" id="PF00176">
    <property type="entry name" value="SNF2-rel_dom"/>
    <property type="match status" value="1"/>
</dbReference>
<feature type="compositionally biased region" description="Acidic residues" evidence="12">
    <location>
        <begin position="227"/>
        <end position="236"/>
    </location>
</feature>
<evidence type="ECO:0000313" key="18">
    <source>
        <dbReference type="Proteomes" id="UP000054558"/>
    </source>
</evidence>
<dbReference type="FunFam" id="1.20.120.850:FF:000012">
    <property type="entry name" value="protein PHOTOPERIOD-INDEPENDENT EARLY FLOWERING 1 isoform X3"/>
    <property type="match status" value="1"/>
</dbReference>
<feature type="region of interest" description="Disordered" evidence="12">
    <location>
        <begin position="3009"/>
        <end position="3108"/>
    </location>
</feature>
<feature type="compositionally biased region" description="Basic and acidic residues" evidence="12">
    <location>
        <begin position="733"/>
        <end position="750"/>
    </location>
</feature>
<dbReference type="FunFam" id="3.40.50.10810:FF:000005">
    <property type="entry name" value="Photoperiod-independent early flowering 1"/>
    <property type="match status" value="1"/>
</dbReference>
<dbReference type="GO" id="GO:0003678">
    <property type="term" value="F:DNA helicase activity"/>
    <property type="evidence" value="ECO:0007669"/>
    <property type="project" value="UniProtKB-EC"/>
</dbReference>
<dbReference type="Gene3D" id="3.40.50.10810">
    <property type="entry name" value="Tandem AAA-ATPase domain"/>
    <property type="match status" value="1"/>
</dbReference>
<feature type="compositionally biased region" description="Low complexity" evidence="12">
    <location>
        <begin position="2073"/>
        <end position="2089"/>
    </location>
</feature>
<evidence type="ECO:0000256" key="10">
    <source>
        <dbReference type="ARBA" id="ARBA00023242"/>
    </source>
</evidence>
<evidence type="ECO:0000256" key="1">
    <source>
        <dbReference type="ARBA" id="ARBA00004123"/>
    </source>
</evidence>
<feature type="compositionally biased region" description="Acidic residues" evidence="12">
    <location>
        <begin position="965"/>
        <end position="977"/>
    </location>
</feature>
<feature type="compositionally biased region" description="Acidic residues" evidence="12">
    <location>
        <begin position="888"/>
        <end position="911"/>
    </location>
</feature>
<feature type="domain" description="HSA" evidence="16">
    <location>
        <begin position="542"/>
        <end position="614"/>
    </location>
</feature>
<keyword evidence="18" id="KW-1185">Reference proteome</keyword>
<feature type="compositionally biased region" description="Basic and acidic residues" evidence="12">
    <location>
        <begin position="1229"/>
        <end position="1249"/>
    </location>
</feature>
<feature type="compositionally biased region" description="Basic and acidic residues" evidence="12">
    <location>
        <begin position="940"/>
        <end position="950"/>
    </location>
</feature>
<evidence type="ECO:0000259" key="14">
    <source>
        <dbReference type="PROSITE" id="PS51192"/>
    </source>
</evidence>
<dbReference type="EMBL" id="DF237159">
    <property type="protein sequence ID" value="GAQ84884.1"/>
    <property type="molecule type" value="Genomic_DNA"/>
</dbReference>
<feature type="domain" description="Helicase ATP-binding" evidence="14">
    <location>
        <begin position="1339"/>
        <end position="1504"/>
    </location>
</feature>
<feature type="compositionally biased region" description="Basic and acidic residues" evidence="12">
    <location>
        <begin position="39"/>
        <end position="51"/>
    </location>
</feature>
<dbReference type="PROSITE" id="PS50090">
    <property type="entry name" value="MYB_LIKE"/>
    <property type="match status" value="1"/>
</dbReference>
<keyword evidence="9" id="KW-0238">DNA-binding</keyword>
<dbReference type="InterPro" id="IPR014012">
    <property type="entry name" value="HSA_dom"/>
</dbReference>
<evidence type="ECO:0000256" key="7">
    <source>
        <dbReference type="ARBA" id="ARBA00022840"/>
    </source>
</evidence>
<sequence length="3902" mass="417611">MDSSGGTNHASAGATGQGEIIILDSESPLREQKRSRKKQNMEEQNKGGESKTRRRVGKSELQALGQAGLQGGVGRSTRSRQEPKSPRQLRLALRKAGPTNRNAALPALDLNAASQGGAGKSNGSPPGKRLTPRSPVGSPRWQSPGRQGGPRSPVGTPRLQSTKEACLALPASPKPQGGSPRDPSMVVRFNLKQGMRGLAGEGSDAKPRVSETPRRQGLARATVKPDDETDLESEGDEGLKMETGRQKRDGGSGRHGDCQGRASRKGSIAVDGSGQGVDGDLDRKGPRVRSVHDLMGAERKDRPKLRVRIVSPPSGGGLGGSRSPGDGGGAQGASLRQGERPPGKKRKRPRDGEPPKIEIRIKRKHLQGRKGPEGGETGGGSAVLMDEESFPESRELADVQKQDEQAGMTESESEFGASLEKGELQSREDGLKTRGEDRLADGKKRKKKKGFVSGQARGGSKLRPQSASFGMSADEAGSAGDLVELLGNYVPPVKSASAKPRPSVREKLKTDAEIMARANEILQRQAVIALGGKIQPSTEPPRPLPAGAVAGKSHWEHLLAEMTWLAKDFEKERRWKLGQAKRWALKASKVQLDVEARDQKRVRDEESRVRKLASGIAKEVRKFWVKIEKLVQYKHSALAEETKKKALDKHLDFLVGQTERYSTMLAADLQGRPGTGTSKGSAGAEAEQGTSRGSGDEQGPARGSGGRVEASGKPGKSRLALTNGSLDMWSGEEEAKQQEGGDDGGAHEAVADGGAKQGRSEGGGRVAHADGDDDFEVGEDEQEEDDESTLEAEIAEEEAGYADEMDALKAESELPIEELLRRYQAMETDDEFRDSSDRRSDSDTPEPVPTRKRKAGEAGVNAPRPKRARRPVKASAQREHSEVMDGGKDEEEEYQGDDEGGDDEATLEEEEKLAQQSGDLGGDDELAMLQQESELTVEELLARYKGMRDEESAEEESSGERSSQAEDESGSGEEESEASDHDEPSDVPNHTEVSPESGVEEVQTDLTTGRGAGARTRARRKGGRSQREKRGGETRKCLGCLRFWEGGGEEDGDTEAGLLAVRRAAAKRGERAKMRSGVEEEGGGSGGIVGVERSSRGDEDGREAGRKASEKEGTVVEDGGVSPEEKAAPGRNGIIEKEAGEREEEGMRSENDGKGLETNQGVRDLGETSVAEGEKAEARGVNTGRSEEKPEGAAVELRKGQTGAEEKESDAMEIEVKNEAEGAVSEKAVGAEKTEGKAKITEGGAKDTGRNAAETEVGCKVTGLAEWGAKESAGKVEEEEADDFDEGSGQDRLKNAAAAAMAAQPTGYTLSTTQVRTKVPFLLKHSLREYQHIGLDWLVTMYEKRLNGILADEMGLGKTIQTIALLAYLACEKGIWGPHLIVVPTSVMLNWETELKKWCPAFKVLTYFGSAKERKAKRQGWSKPNSFHVCITTYRLVIQDQKMFKRKKWRYLILDEAHMIKNWRSQRWQVLLNFNSKRRILLTGTPLQNDLMELWSLMHFLMPHVFQSHQEFRDWFSNPLNGMVEGAEQINKELVERLHSILRPFLLRRLKQDVEKQLPGKFEHVIKCRLSKRQRNLYEDFMASSDTQATLASGNFLGLINVLMQLRKVCNHPDLFEGRPIVSAYDMPQISPQLSSDVINALKPHPLTSLDLDALNMRLIDLEGMHQWEAEEICQLATPRPLIEEIDGPEKPASAVPVVETPGNVPTANETEGERAASGNGASTSSTGPSPGRPRTLLEEIRDAIEAKRLQRKKDTLAFLASLNVRRCNRRPVFGADVRAAVEVVPPALTVTRLTANPARYLDYPNALAELVVSPEGRCEKAQDLVETFVFAIPRARAPPPRPWCSHPGVSEQLASETREVMLSREVAPLLTPLRQAIVRRQLFFPDRRLLQYDCGKLQELAELLRKLKAGGHRALIFTQMTRMLDHLESFINLYGYTYMRLDGSTKPEQRQILMQRFNTNPKIFLFILSTRSGGVGVNLVGADTVIFYDSDWNPAMDLQAQDRCHRIGQTREVHIYRLVCESTIEENILKKANQKRALDDLVIQSGGYNTDFFKKLDPMELFGGAAPTHAAVPPAGGVPAERADVPAEPAEPAPAEPTNAEVEAALGRAEDEEDYAALKRAEQEEAQDAAEFNEEGGPVADDDEEGGAAKGAEGPPAKGGEVAVIEEEGDVLRDLKQRAAAAGKDGNFSFEDQLRPIERYAMHYLEDVFGVVDPQAAQAEVDFEQKEWELDQLEKLKDQQEAEVDDDEEQIVFTDWDTEQADDAYRRQVELAAQWEEERIQAEIEAELEAERREAERKKAEEAAAEERRQRILRKTAKQEERVRFLAQQKEEEAARREQERAEAAARRHARGSSHSGDDTPIDGMRSPSQRKRKVPKYLDEFVEDEEGTRLTPTLTAGGSNEPFSGPPGKKNKKKKLSELGAPSLREDWSFDFGYPWENASLGESGPLDLDGSRDTVQKKASAAGGVFTLPSSGTLHKPSQTLELFRRRKAEFERSRGGRDFTPWKHAEDVILCSAVVELGVNWDVASDVLAGVPDLGPHRGRKRSPEQCRERYAALMKAHGVAPADSDSVPAVKDLTPAVGPSKPAGEVPATAVGVQAEGNDAEGAETERKSEAASGSAVDSGGLSKPLELNLPPAGEPPSVVSTSAPDQGGVVPAISTDGVKKPDETAEPPQSVRPESPFTPQPAITEEQAKLLLERVTSSPGDVVVALPPDFENAVRASQRHPQTLSKTTQPPAAPVPSPEGLGFIRVDQESAAVVSANHVAPHPSHRAAGKDAFETLARLAGRPISEREPGLSPGLEQDLGWVTSFAAQPPQPKLVDLNASPADSDRTETPPLQPSSLPAALLTSSQTIVGQQLGFSKPEPTQPSQAGPPLPAQQTLPPTTEQEPKPDFNPVRQFLTQAADLGRLARAEVSDSDEEELAAATAGFADVVDPAADVSVVGGDVSRPGEGLAGWMELLPKVEEPKDLGAVALKKGEVAEGRYRVAANLALKGDITDWAEGAMTAFSAEPEAAPLPKKAPAKKKEPKEPKPAKPRKKLRQGEEDLEDIPINKIKLKVSKGSKPLGRPRKSPAPPGGAAKAANGPPIQAAHPSGGVAKAADGTPVNMSGLVGKLGGVVTSYTGSGDVSRGWGQGGGERSVAPSNGSAPAGAGAGVGALGLAPGLLQGQANSVLSGGVTAATNLASPGANLQRINVSGGDAQAGFSPSDSPPIAALARKPLGGGLLPKPAKKKTGLGDGQGDGNRQFATVHRGRGRGVSEGGRGRGGRGRGRGRGLGSDVSGRLFDSNDKPPPSPSAGTVSPFGGVQNLLQGVPVKPDGFAQGRPLTAVAPSGGVVAGQKAAPLSAGLHSFGPSFGAEGRASVDGSSFRGGDLAANQGGGQSTSQSIRMRLERSLDPRQEAQPLGAKGGHAADWTGGLRAPPSFRGLASPTAIPEHRKKSAVPVLDLNAEPKSPGGVKKRPPPSALLNEDTPLQLVIDRAAGKKAGDRPRPGGAVSLQGGTVSGQGVPVPEHGATARGGIARPSGSVSSSAKGEGTAERGIAQGKSVDFAKTAHSPPEEAKTFRPSAETNQRSPSWPGPPLAEQRHSFAGTTQTAPHSGGERGPPKSSPPQQRVTFSGSAQHEARGFGGPVERRADLPPGYSGSGAGVAVPSKAFSGQQRTESFSPDRNRSSGFADRGLGVNPRGSPQQRVHSGGRGGMQTNPPEASLPGGPLFGYQQPPQPPPFSAPQPTPPWMTSPPRAPQTSPPRMTSPYRSPPRVTSPYRHPQASPTNRLTSHQSPPGRGPVVTGGALRVAGETRNWAGHGALSDGEDELPEFVLPEPFSNRPNFPTLPNPGAGTAPPPPYYGGQPPVPNPHQDMRGPVRFLGRSDNAPDDGLPPGFGRPQNPPPQPRDLDLPPGFGR</sequence>
<feature type="compositionally biased region" description="Low complexity" evidence="12">
    <location>
        <begin position="2878"/>
        <end position="2887"/>
    </location>
</feature>
<dbReference type="PROSITE" id="PS51204">
    <property type="entry name" value="HSA"/>
    <property type="match status" value="1"/>
</dbReference>
<dbReference type="InterPro" id="IPR027417">
    <property type="entry name" value="P-loop_NTPase"/>
</dbReference>
<reference evidence="17 18" key="1">
    <citation type="journal article" date="2014" name="Nat. Commun.">
        <title>Klebsormidium flaccidum genome reveals primary factors for plant terrestrial adaptation.</title>
        <authorList>
            <person name="Hori K."/>
            <person name="Maruyama F."/>
            <person name="Fujisawa T."/>
            <person name="Togashi T."/>
            <person name="Yamamoto N."/>
            <person name="Seo M."/>
            <person name="Sato S."/>
            <person name="Yamada T."/>
            <person name="Mori H."/>
            <person name="Tajima N."/>
            <person name="Moriyama T."/>
            <person name="Ikeuchi M."/>
            <person name="Watanabe M."/>
            <person name="Wada H."/>
            <person name="Kobayashi K."/>
            <person name="Saito M."/>
            <person name="Masuda T."/>
            <person name="Sasaki-Sekimoto Y."/>
            <person name="Mashiguchi K."/>
            <person name="Awai K."/>
            <person name="Shimojima M."/>
            <person name="Masuda S."/>
            <person name="Iwai M."/>
            <person name="Nobusawa T."/>
            <person name="Narise T."/>
            <person name="Kondo S."/>
            <person name="Saito H."/>
            <person name="Sato R."/>
            <person name="Murakawa M."/>
            <person name="Ihara Y."/>
            <person name="Oshima-Yamada Y."/>
            <person name="Ohtaka K."/>
            <person name="Satoh M."/>
            <person name="Sonobe K."/>
            <person name="Ishii M."/>
            <person name="Ohtani R."/>
            <person name="Kanamori-Sato M."/>
            <person name="Honoki R."/>
            <person name="Miyazaki D."/>
            <person name="Mochizuki H."/>
            <person name="Umetsu J."/>
            <person name="Higashi K."/>
            <person name="Shibata D."/>
            <person name="Kamiya Y."/>
            <person name="Sato N."/>
            <person name="Nakamura Y."/>
            <person name="Tabata S."/>
            <person name="Ida S."/>
            <person name="Kurokawa K."/>
            <person name="Ohta H."/>
        </authorList>
    </citation>
    <scope>NUCLEOTIDE SEQUENCE [LARGE SCALE GENOMIC DNA]</scope>
    <source>
        <strain evidence="17 18">NIES-2285</strain>
    </source>
</reference>
<feature type="domain" description="Helicase C-terminal" evidence="15">
    <location>
        <begin position="1900"/>
        <end position="2050"/>
    </location>
</feature>
<feature type="compositionally biased region" description="Acidic residues" evidence="12">
    <location>
        <begin position="771"/>
        <end position="791"/>
    </location>
</feature>
<feature type="compositionally biased region" description="Basic and acidic residues" evidence="12">
    <location>
        <begin position="1025"/>
        <end position="1036"/>
    </location>
</feature>
<feature type="compositionally biased region" description="Basic and acidic residues" evidence="12">
    <location>
        <begin position="1185"/>
        <end position="1220"/>
    </location>
</feature>
<evidence type="ECO:0000256" key="3">
    <source>
        <dbReference type="ARBA" id="ARBA00012551"/>
    </source>
</evidence>
<feature type="region of interest" description="Disordered" evidence="12">
    <location>
        <begin position="2719"/>
        <end position="2747"/>
    </location>
</feature>
<dbReference type="STRING" id="105231.A0A1Y1I1U2"/>
<feature type="region of interest" description="Disordered" evidence="12">
    <location>
        <begin position="3191"/>
        <end position="3305"/>
    </location>
</feature>
<dbReference type="CDD" id="cd18793">
    <property type="entry name" value="SF2_C_SNF"/>
    <property type="match status" value="1"/>
</dbReference>
<feature type="compositionally biased region" description="Basic and acidic residues" evidence="12">
    <location>
        <begin position="1093"/>
        <end position="1114"/>
    </location>
</feature>
<evidence type="ECO:0000256" key="11">
    <source>
        <dbReference type="ARBA" id="ARBA00047995"/>
    </source>
</evidence>
<dbReference type="Pfam" id="PF07529">
    <property type="entry name" value="HSA"/>
    <property type="match status" value="1"/>
</dbReference>
<feature type="compositionally biased region" description="Low complexity" evidence="12">
    <location>
        <begin position="2151"/>
        <end position="2162"/>
    </location>
</feature>
<feature type="compositionally biased region" description="Basic and acidic residues" evidence="12">
    <location>
        <begin position="280"/>
        <end position="301"/>
    </location>
</feature>
<feature type="compositionally biased region" description="Low complexity" evidence="12">
    <location>
        <begin position="3010"/>
        <end position="3020"/>
    </location>
</feature>
<evidence type="ECO:0000256" key="4">
    <source>
        <dbReference type="ARBA" id="ARBA00022741"/>
    </source>
</evidence>
<dbReference type="SUPFAM" id="SSF52540">
    <property type="entry name" value="P-loop containing nucleoside triphosphate hydrolases"/>
    <property type="match status" value="2"/>
</dbReference>
<dbReference type="GO" id="GO:0006338">
    <property type="term" value="P:chromatin remodeling"/>
    <property type="evidence" value="ECO:0000318"/>
    <property type="project" value="GO_Central"/>
</dbReference>
<feature type="compositionally biased region" description="Basic residues" evidence="12">
    <location>
        <begin position="3055"/>
        <end position="3071"/>
    </location>
</feature>
<dbReference type="InterPro" id="IPR001005">
    <property type="entry name" value="SANT/Myb"/>
</dbReference>